<name>A0A6A0GRH5_HYAAZ</name>
<dbReference type="AlphaFoldDB" id="A0A6A0GRH5"/>
<dbReference type="EMBL" id="JQDR03016094">
    <property type="protein sequence ID" value="KAA0185716.1"/>
    <property type="molecule type" value="Genomic_DNA"/>
</dbReference>
<gene>
    <name evidence="1" type="ORF">HAZT_HAZT010627</name>
</gene>
<evidence type="ECO:0000313" key="1">
    <source>
        <dbReference type="EMBL" id="KAA0185716.1"/>
    </source>
</evidence>
<organism evidence="1">
    <name type="scientific">Hyalella azteca</name>
    <name type="common">Amphipod</name>
    <dbReference type="NCBI Taxonomy" id="294128"/>
    <lineage>
        <taxon>Eukaryota</taxon>
        <taxon>Metazoa</taxon>
        <taxon>Ecdysozoa</taxon>
        <taxon>Arthropoda</taxon>
        <taxon>Crustacea</taxon>
        <taxon>Multicrustacea</taxon>
        <taxon>Malacostraca</taxon>
        <taxon>Eumalacostraca</taxon>
        <taxon>Peracarida</taxon>
        <taxon>Amphipoda</taxon>
        <taxon>Senticaudata</taxon>
        <taxon>Talitrida</taxon>
        <taxon>Talitroidea</taxon>
        <taxon>Hyalellidae</taxon>
        <taxon>Hyalella</taxon>
    </lineage>
</organism>
<protein>
    <submittedName>
        <fullName evidence="1">Uncharacterized protein</fullName>
    </submittedName>
</protein>
<reference evidence="1" key="1">
    <citation type="submission" date="2014-08" db="EMBL/GenBank/DDBJ databases">
        <authorList>
            <person name="Murali S."/>
            <person name="Richards S."/>
            <person name="Bandaranaike D."/>
            <person name="Bellair M."/>
            <person name="Blankenburg K."/>
            <person name="Chao H."/>
            <person name="Dinh H."/>
            <person name="Doddapaneni H."/>
            <person name="Dugan-Rocha S."/>
            <person name="Elkadiri S."/>
            <person name="Gnanaolivu R."/>
            <person name="Hughes D."/>
            <person name="Lee S."/>
            <person name="Li M."/>
            <person name="Ming W."/>
            <person name="Munidasa M."/>
            <person name="Muniz J."/>
            <person name="Nguyen L."/>
            <person name="Osuji N."/>
            <person name="Pu L.-L."/>
            <person name="Puazo M."/>
            <person name="Skinner E."/>
            <person name="Qu C."/>
            <person name="Quiroz J."/>
            <person name="Raj R."/>
            <person name="Weissenberger G."/>
            <person name="Xin Y."/>
            <person name="Zou X."/>
            <person name="Han Y."/>
            <person name="Worley K."/>
            <person name="Muzny D."/>
            <person name="Gibbs R."/>
        </authorList>
    </citation>
    <scope>NUCLEOTIDE SEQUENCE</scope>
    <source>
        <strain evidence="1">HAZT.00-mixed</strain>
        <tissue evidence="1">Whole organism</tissue>
    </source>
</reference>
<reference evidence="1" key="2">
    <citation type="journal article" date="2018" name="Environ. Sci. Technol.">
        <title>The Toxicogenome of Hyalella azteca: A Model for Sediment Ecotoxicology and Evolutionary Toxicology.</title>
        <authorList>
            <person name="Poynton H.C."/>
            <person name="Hasenbein S."/>
            <person name="Benoit J.B."/>
            <person name="Sepulveda M.S."/>
            <person name="Poelchau M.F."/>
            <person name="Hughes D.S.T."/>
            <person name="Murali S.C."/>
            <person name="Chen S."/>
            <person name="Glastad K.M."/>
            <person name="Goodisman M.A.D."/>
            <person name="Werren J.H."/>
            <person name="Vineis J.H."/>
            <person name="Bowen J.L."/>
            <person name="Friedrich M."/>
            <person name="Jones J."/>
            <person name="Robertson H.M."/>
            <person name="Feyereisen R."/>
            <person name="Mechler-Hickson A."/>
            <person name="Mathers N."/>
            <person name="Lee C.E."/>
            <person name="Colbourne J.K."/>
            <person name="Biales A."/>
            <person name="Johnston J.S."/>
            <person name="Wellborn G.A."/>
            <person name="Rosendale A.J."/>
            <person name="Cridge A.G."/>
            <person name="Munoz-Torres M.C."/>
            <person name="Bain P.A."/>
            <person name="Manny A.R."/>
            <person name="Major K.M."/>
            <person name="Lambert F.N."/>
            <person name="Vulpe C.D."/>
            <person name="Tuck P."/>
            <person name="Blalock B.J."/>
            <person name="Lin Y.Y."/>
            <person name="Smith M.E."/>
            <person name="Ochoa-Acuna H."/>
            <person name="Chen M.M."/>
            <person name="Childers C.P."/>
            <person name="Qu J."/>
            <person name="Dugan S."/>
            <person name="Lee S.L."/>
            <person name="Chao H."/>
            <person name="Dinh H."/>
            <person name="Han Y."/>
            <person name="Doddapaneni H."/>
            <person name="Worley K.C."/>
            <person name="Muzny D.M."/>
            <person name="Gibbs R.A."/>
            <person name="Richards S."/>
        </authorList>
    </citation>
    <scope>NUCLEOTIDE SEQUENCE</scope>
    <source>
        <strain evidence="1">HAZT.00-mixed</strain>
        <tissue evidence="1">Whole organism</tissue>
    </source>
</reference>
<accession>A0A6A0GRH5</accession>
<dbReference type="Proteomes" id="UP000711488">
    <property type="component" value="Unassembled WGS sequence"/>
</dbReference>
<dbReference type="OrthoDB" id="8249012at2759"/>
<comment type="caution">
    <text evidence="1">The sequence shown here is derived from an EMBL/GenBank/DDBJ whole genome shotgun (WGS) entry which is preliminary data.</text>
</comment>
<proteinExistence type="predicted"/>
<sequence length="208" mass="23768">MKDPRTFFTSGTPAQYEYVYNLYEEAVKLKAIQKNKKVADYLKLDKWYPQIYQTADNPTFQNELPKRIKSRGKDAHLIHEELVQCMKWKLARGKFSPRIKDLVQMNTPRLCITETKKAFRALLKKDDLSSAIQALCNLKGVGPAMASVMLTAADAEQCGFMADECLLAIPEIESIDYTTKELLNFVDQLKSAATRRVLRVCVPAWQVK</sequence>
<dbReference type="PANTHER" id="PTHR21521:SF0">
    <property type="entry name" value="AMUN, ISOFORM A"/>
    <property type="match status" value="1"/>
</dbReference>
<reference evidence="1" key="3">
    <citation type="submission" date="2019-06" db="EMBL/GenBank/DDBJ databases">
        <authorList>
            <person name="Poynton C."/>
            <person name="Hasenbein S."/>
            <person name="Benoit J.B."/>
            <person name="Sepulveda M.S."/>
            <person name="Poelchau M.F."/>
            <person name="Murali S.C."/>
            <person name="Chen S."/>
            <person name="Glastad K.M."/>
            <person name="Werren J.H."/>
            <person name="Vineis J.H."/>
            <person name="Bowen J.L."/>
            <person name="Friedrich M."/>
            <person name="Jones J."/>
            <person name="Robertson H.M."/>
            <person name="Feyereisen R."/>
            <person name="Mechler-Hickson A."/>
            <person name="Mathers N."/>
            <person name="Lee C.E."/>
            <person name="Colbourne J.K."/>
            <person name="Biales A."/>
            <person name="Johnston J.S."/>
            <person name="Wellborn G.A."/>
            <person name="Rosendale A.J."/>
            <person name="Cridge A.G."/>
            <person name="Munoz-Torres M.C."/>
            <person name="Bain P.A."/>
            <person name="Manny A.R."/>
            <person name="Major K.M."/>
            <person name="Lambert F.N."/>
            <person name="Vulpe C.D."/>
            <person name="Tuck P."/>
            <person name="Blalock B.J."/>
            <person name="Lin Y.-Y."/>
            <person name="Smith M.E."/>
            <person name="Ochoa-Acuna H."/>
            <person name="Chen M.-J.M."/>
            <person name="Childers C.P."/>
            <person name="Qu J."/>
            <person name="Dugan S."/>
            <person name="Lee S.L."/>
            <person name="Chao H."/>
            <person name="Dinh H."/>
            <person name="Han Y."/>
            <person name="Doddapaneni H."/>
            <person name="Worley K.C."/>
            <person name="Muzny D.M."/>
            <person name="Gibbs R.A."/>
            <person name="Richards S."/>
        </authorList>
    </citation>
    <scope>NUCLEOTIDE SEQUENCE</scope>
    <source>
        <strain evidence="1">HAZT.00-mixed</strain>
        <tissue evidence="1">Whole organism</tissue>
    </source>
</reference>
<dbReference type="PANTHER" id="PTHR21521">
    <property type="entry name" value="AMUN, ISOFORM A"/>
    <property type="match status" value="1"/>
</dbReference>